<dbReference type="InterPro" id="IPR006156">
    <property type="entry name" value="Dihydroneopterin_aldolase"/>
</dbReference>
<dbReference type="Proteomes" id="UP000265882">
    <property type="component" value="Unassembled WGS sequence"/>
</dbReference>
<evidence type="ECO:0000256" key="5">
    <source>
        <dbReference type="ARBA" id="ARBA00023239"/>
    </source>
</evidence>
<dbReference type="GO" id="GO:0005737">
    <property type="term" value="C:cytoplasm"/>
    <property type="evidence" value="ECO:0007669"/>
    <property type="project" value="TreeGrafter"/>
</dbReference>
<evidence type="ECO:0000256" key="4">
    <source>
        <dbReference type="ARBA" id="ARBA00022909"/>
    </source>
</evidence>
<evidence type="ECO:0000313" key="9">
    <source>
        <dbReference type="Proteomes" id="UP000265882"/>
    </source>
</evidence>
<sequence>MSANDKIILKGMLFSASVGVSDWERDVPTSLEVDLELQADLQKACMSDNLHDTINYSELYDLVGETVGSRHHNLLESLAQEIADGVLKQHACRSVIIRIRKPHPPVKGVCAYAEVEITRSSRER</sequence>
<protein>
    <recommendedName>
        <fullName evidence="6">7,8-dihydroneopterin aldolase</fullName>
        <ecNumber evidence="6">4.1.2.25</ecNumber>
    </recommendedName>
</protein>
<comment type="pathway">
    <text evidence="2 6">Cofactor biosynthesis; tetrahydrofolate biosynthesis; 2-amino-4-hydroxy-6-hydroxymethyl-7,8-dihydropteridine diphosphate from 7,8-dihydroneopterin triphosphate: step 3/4.</text>
</comment>
<keyword evidence="4 6" id="KW-0289">Folate biosynthesis</keyword>
<dbReference type="SMART" id="SM00905">
    <property type="entry name" value="FolB"/>
    <property type="match status" value="1"/>
</dbReference>
<reference evidence="8 9" key="1">
    <citation type="journal article" date="2017" name="ISME J.">
        <title>Energy and carbon metabolisms in a deep terrestrial subsurface fluid microbial community.</title>
        <authorList>
            <person name="Momper L."/>
            <person name="Jungbluth S.P."/>
            <person name="Lee M.D."/>
            <person name="Amend J.P."/>
        </authorList>
    </citation>
    <scope>NUCLEOTIDE SEQUENCE [LARGE SCALE GENOMIC DNA]</scope>
    <source>
        <strain evidence="8">SURF_5</strain>
    </source>
</reference>
<dbReference type="EMBL" id="QZKU01000013">
    <property type="protein sequence ID" value="RJP26064.1"/>
    <property type="molecule type" value="Genomic_DNA"/>
</dbReference>
<dbReference type="InterPro" id="IPR043133">
    <property type="entry name" value="GTP-CH-I_C/QueF"/>
</dbReference>
<accession>A0A3A4PDK5</accession>
<proteinExistence type="inferred from homology"/>
<dbReference type="Gene3D" id="3.30.1130.10">
    <property type="match status" value="1"/>
</dbReference>
<feature type="domain" description="Dihydroneopterin aldolase/epimerase" evidence="7">
    <location>
        <begin position="7"/>
        <end position="119"/>
    </location>
</feature>
<dbReference type="GO" id="GO:0046656">
    <property type="term" value="P:folic acid biosynthetic process"/>
    <property type="evidence" value="ECO:0007669"/>
    <property type="project" value="UniProtKB-UniRule"/>
</dbReference>
<comment type="function">
    <text evidence="6">Catalyzes the conversion of 7,8-dihydroneopterin to 6-hydroxymethyl-7,8-dihydropterin.</text>
</comment>
<dbReference type="PANTHER" id="PTHR42844:SF1">
    <property type="entry name" value="DIHYDRONEOPTERIN ALDOLASE 1-RELATED"/>
    <property type="match status" value="1"/>
</dbReference>
<dbReference type="NCBIfam" id="TIGR00525">
    <property type="entry name" value="folB"/>
    <property type="match status" value="1"/>
</dbReference>
<dbReference type="EC" id="4.1.2.25" evidence="6"/>
<comment type="catalytic activity">
    <reaction evidence="1 6">
        <text>7,8-dihydroneopterin = 6-hydroxymethyl-7,8-dihydropterin + glycolaldehyde</text>
        <dbReference type="Rhea" id="RHEA:10540"/>
        <dbReference type="ChEBI" id="CHEBI:17001"/>
        <dbReference type="ChEBI" id="CHEBI:17071"/>
        <dbReference type="ChEBI" id="CHEBI:44841"/>
        <dbReference type="EC" id="4.1.2.25"/>
    </reaction>
</comment>
<dbReference type="UniPathway" id="UPA00077">
    <property type="reaction ID" value="UER00154"/>
</dbReference>
<dbReference type="GO" id="GO:0004150">
    <property type="term" value="F:dihydroneopterin aldolase activity"/>
    <property type="evidence" value="ECO:0007669"/>
    <property type="project" value="UniProtKB-UniRule"/>
</dbReference>
<comment type="caution">
    <text evidence="8">The sequence shown here is derived from an EMBL/GenBank/DDBJ whole genome shotgun (WGS) entry which is preliminary data.</text>
</comment>
<dbReference type="NCBIfam" id="TIGR00526">
    <property type="entry name" value="folB_dom"/>
    <property type="match status" value="1"/>
</dbReference>
<dbReference type="AlphaFoldDB" id="A0A3A4PDK5"/>
<evidence type="ECO:0000313" key="8">
    <source>
        <dbReference type="EMBL" id="RJP26064.1"/>
    </source>
</evidence>
<name>A0A3A4PDK5_ABYX5</name>
<evidence type="ECO:0000259" key="7">
    <source>
        <dbReference type="SMART" id="SM00905"/>
    </source>
</evidence>
<evidence type="ECO:0000256" key="1">
    <source>
        <dbReference type="ARBA" id="ARBA00001353"/>
    </source>
</evidence>
<dbReference type="Pfam" id="PF02152">
    <property type="entry name" value="FolB"/>
    <property type="match status" value="1"/>
</dbReference>
<dbReference type="SUPFAM" id="SSF55620">
    <property type="entry name" value="Tetrahydrobiopterin biosynthesis enzymes-like"/>
    <property type="match status" value="1"/>
</dbReference>
<dbReference type="GO" id="GO:0046654">
    <property type="term" value="P:tetrahydrofolate biosynthetic process"/>
    <property type="evidence" value="ECO:0007669"/>
    <property type="project" value="UniProtKB-UniRule"/>
</dbReference>
<dbReference type="InterPro" id="IPR006157">
    <property type="entry name" value="FolB_dom"/>
</dbReference>
<evidence type="ECO:0000256" key="6">
    <source>
        <dbReference type="RuleBase" id="RU362079"/>
    </source>
</evidence>
<dbReference type="PANTHER" id="PTHR42844">
    <property type="entry name" value="DIHYDRONEOPTERIN ALDOLASE 1-RELATED"/>
    <property type="match status" value="1"/>
</dbReference>
<organism evidence="8 9">
    <name type="scientific">Abyssobacteria bacterium (strain SURF_5)</name>
    <dbReference type="NCBI Taxonomy" id="2093360"/>
    <lineage>
        <taxon>Bacteria</taxon>
        <taxon>Pseudomonadati</taxon>
        <taxon>Candidatus Hydrogenedentota</taxon>
        <taxon>Candidatus Abyssobacteria</taxon>
    </lineage>
</organism>
<comment type="similarity">
    <text evidence="3 6">Belongs to the DHNA family.</text>
</comment>
<gene>
    <name evidence="8" type="primary">folB</name>
    <name evidence="8" type="ORF">C4520_01160</name>
</gene>
<evidence type="ECO:0000256" key="3">
    <source>
        <dbReference type="ARBA" id="ARBA00005708"/>
    </source>
</evidence>
<keyword evidence="5 6" id="KW-0456">Lyase</keyword>
<evidence type="ECO:0000256" key="2">
    <source>
        <dbReference type="ARBA" id="ARBA00005013"/>
    </source>
</evidence>